<organism evidence="3 4">
    <name type="scientific">Lactobacillus melliventris</name>
    <dbReference type="NCBI Taxonomy" id="1218507"/>
    <lineage>
        <taxon>Bacteria</taxon>
        <taxon>Bacillati</taxon>
        <taxon>Bacillota</taxon>
        <taxon>Bacilli</taxon>
        <taxon>Lactobacillales</taxon>
        <taxon>Lactobacillaceae</taxon>
        <taxon>Lactobacillus</taxon>
    </lineage>
</organism>
<gene>
    <name evidence="3" type="ORF">DK873_02645</name>
</gene>
<dbReference type="PROSITE" id="PS50943">
    <property type="entry name" value="HTH_CROC1"/>
    <property type="match status" value="1"/>
</dbReference>
<keyword evidence="4" id="KW-1185">Reference proteome</keyword>
<evidence type="ECO:0000259" key="2">
    <source>
        <dbReference type="PROSITE" id="PS50943"/>
    </source>
</evidence>
<protein>
    <recommendedName>
        <fullName evidence="2">HTH cro/C1-type domain-containing protein</fullName>
    </recommendedName>
</protein>
<reference evidence="3 4" key="1">
    <citation type="submission" date="2018-05" db="EMBL/GenBank/DDBJ databases">
        <title>Reference genomes for bee gut microbiota database.</title>
        <authorList>
            <person name="Ellegaard K.M."/>
        </authorList>
    </citation>
    <scope>NUCLEOTIDE SEQUENCE [LARGE SCALE GENOMIC DNA]</scope>
    <source>
        <strain evidence="3 4">ESL0184</strain>
    </source>
</reference>
<dbReference type="SUPFAM" id="SSF47413">
    <property type="entry name" value="lambda repressor-like DNA-binding domains"/>
    <property type="match status" value="1"/>
</dbReference>
<sequence>MNRIKELRQSKGLTQVEVAKKVGVSNQAIHYFETGQKKPKTETWQKLADYFGVSVPYIKGELDTEYLEKMVELLMLINFPNVVLKYRNNELNDSCKPFLTISITSQIIKLLGYDSREKFQEIYKKTMRLGDNPENSIEVKAYKESFLKILTTSKEIANNLLKEYEKLEEKQK</sequence>
<dbReference type="InterPro" id="IPR010982">
    <property type="entry name" value="Lambda_DNA-bd_dom_sf"/>
</dbReference>
<dbReference type="EMBL" id="QGLG01000002">
    <property type="protein sequence ID" value="PXY84082.1"/>
    <property type="molecule type" value="Genomic_DNA"/>
</dbReference>
<accession>A0ABX5MYZ1</accession>
<comment type="caution">
    <text evidence="3">The sequence shown here is derived from an EMBL/GenBank/DDBJ whole genome shotgun (WGS) entry which is preliminary data.</text>
</comment>
<dbReference type="Pfam" id="PF01381">
    <property type="entry name" value="HTH_3"/>
    <property type="match status" value="1"/>
</dbReference>
<dbReference type="Proteomes" id="UP000247698">
    <property type="component" value="Unassembled WGS sequence"/>
</dbReference>
<dbReference type="CDD" id="cd00093">
    <property type="entry name" value="HTH_XRE"/>
    <property type="match status" value="1"/>
</dbReference>
<keyword evidence="1" id="KW-0238">DNA-binding</keyword>
<dbReference type="SMART" id="SM00530">
    <property type="entry name" value="HTH_XRE"/>
    <property type="match status" value="1"/>
</dbReference>
<proteinExistence type="predicted"/>
<dbReference type="InterPro" id="IPR001387">
    <property type="entry name" value="Cro/C1-type_HTH"/>
</dbReference>
<evidence type="ECO:0000313" key="3">
    <source>
        <dbReference type="EMBL" id="PXY84082.1"/>
    </source>
</evidence>
<dbReference type="RefSeq" id="WP_110445707.1">
    <property type="nucleotide sequence ID" value="NZ_QGLG01000002.1"/>
</dbReference>
<feature type="domain" description="HTH cro/C1-type" evidence="2">
    <location>
        <begin position="4"/>
        <end position="58"/>
    </location>
</feature>
<dbReference type="PANTHER" id="PTHR46558">
    <property type="entry name" value="TRACRIPTIONAL REGULATORY PROTEIN-RELATED-RELATED"/>
    <property type="match status" value="1"/>
</dbReference>
<evidence type="ECO:0000256" key="1">
    <source>
        <dbReference type="ARBA" id="ARBA00023125"/>
    </source>
</evidence>
<dbReference type="Gene3D" id="1.10.260.40">
    <property type="entry name" value="lambda repressor-like DNA-binding domains"/>
    <property type="match status" value="1"/>
</dbReference>
<name>A0ABX5MYZ1_9LACO</name>
<dbReference type="PANTHER" id="PTHR46558:SF11">
    <property type="entry name" value="HTH-TYPE TRANSCRIPTIONAL REGULATOR XRE"/>
    <property type="match status" value="1"/>
</dbReference>
<evidence type="ECO:0000313" key="4">
    <source>
        <dbReference type="Proteomes" id="UP000247698"/>
    </source>
</evidence>